<dbReference type="GO" id="GO:0009073">
    <property type="term" value="P:aromatic amino acid family biosynthetic process"/>
    <property type="evidence" value="ECO:0007669"/>
    <property type="project" value="UniProtKB-KW"/>
</dbReference>
<name>A0A4R6BY35_9STAP</name>
<comment type="function">
    <text evidence="11">Catalyzes the specific phosphorylation of the 3-hydroxyl group of shikimic acid using ATP as a cosubstrate.</text>
</comment>
<organism evidence="12 13">
    <name type="scientific">Macrococcus lamae</name>
    <dbReference type="NCBI Taxonomy" id="198484"/>
    <lineage>
        <taxon>Bacteria</taxon>
        <taxon>Bacillati</taxon>
        <taxon>Bacillota</taxon>
        <taxon>Bacilli</taxon>
        <taxon>Bacillales</taxon>
        <taxon>Staphylococcaceae</taxon>
        <taxon>Macrococcus</taxon>
    </lineage>
</organism>
<evidence type="ECO:0000256" key="8">
    <source>
        <dbReference type="ARBA" id="ARBA00022840"/>
    </source>
</evidence>
<comment type="pathway">
    <text evidence="1 11">Metabolic intermediate biosynthesis; chorismate biosynthesis; chorismate from D-erythrose 4-phosphate and phosphoenolpyruvate: step 5/7.</text>
</comment>
<dbReference type="PANTHER" id="PTHR21087">
    <property type="entry name" value="SHIKIMATE KINASE"/>
    <property type="match status" value="1"/>
</dbReference>
<feature type="binding site" evidence="11">
    <location>
        <position position="24"/>
    </location>
    <ligand>
        <name>substrate</name>
    </ligand>
</feature>
<evidence type="ECO:0000256" key="2">
    <source>
        <dbReference type="ARBA" id="ARBA00006997"/>
    </source>
</evidence>
<dbReference type="PROSITE" id="PS01128">
    <property type="entry name" value="SHIKIMATE_KINASE"/>
    <property type="match status" value="1"/>
</dbReference>
<comment type="cofactor">
    <cofactor evidence="11">
        <name>Mg(2+)</name>
        <dbReference type="ChEBI" id="CHEBI:18420"/>
    </cofactor>
    <text evidence="11">Binds 1 Mg(2+) ion per subunit.</text>
</comment>
<sequence length="158" mass="17788">MGAGKSTLGRQLAAELSLPFLDIDTYIAEQEGRAISEIFADEGESYFRSLECAALKKFITEDVVIATGGGIIENPNNYLLLNKNLINIWVDTNFNTLYNRIVGDKTRPNAVDQSYSSIKELYNSRCSRYNEIAFIRVNSEESIDTCITFIKNRILAEE</sequence>
<evidence type="ECO:0000256" key="11">
    <source>
        <dbReference type="HAMAP-Rule" id="MF_00109"/>
    </source>
</evidence>
<feature type="binding site" evidence="11">
    <location>
        <position position="6"/>
    </location>
    <ligand>
        <name>Mg(2+)</name>
        <dbReference type="ChEBI" id="CHEBI:18420"/>
    </ligand>
</feature>
<keyword evidence="11" id="KW-0479">Metal-binding</keyword>
<dbReference type="CDD" id="cd00464">
    <property type="entry name" value="SK"/>
    <property type="match status" value="1"/>
</dbReference>
<dbReference type="PANTHER" id="PTHR21087:SF16">
    <property type="entry name" value="SHIKIMATE KINASE 1, CHLOROPLASTIC"/>
    <property type="match status" value="1"/>
</dbReference>
<dbReference type="AlphaFoldDB" id="A0A4R6BY35"/>
<comment type="caution">
    <text evidence="12">The sequence shown here is derived from an EMBL/GenBank/DDBJ whole genome shotgun (WGS) entry which is preliminary data.</text>
</comment>
<keyword evidence="6 11" id="KW-0547">Nucleotide-binding</keyword>
<feature type="binding site" evidence="11">
    <location>
        <begin position="2"/>
        <end position="7"/>
    </location>
    <ligand>
        <name>ATP</name>
        <dbReference type="ChEBI" id="CHEBI:30616"/>
    </ligand>
</feature>
<dbReference type="UniPathway" id="UPA00053">
    <property type="reaction ID" value="UER00088"/>
</dbReference>
<keyword evidence="11" id="KW-0460">Magnesium</keyword>
<evidence type="ECO:0000256" key="5">
    <source>
        <dbReference type="ARBA" id="ARBA00022679"/>
    </source>
</evidence>
<evidence type="ECO:0000256" key="6">
    <source>
        <dbReference type="ARBA" id="ARBA00022741"/>
    </source>
</evidence>
<gene>
    <name evidence="11" type="primary">aroK</name>
    <name evidence="12" type="ORF">ERX29_00670</name>
</gene>
<comment type="catalytic activity">
    <reaction evidence="10 11">
        <text>shikimate + ATP = 3-phosphoshikimate + ADP + H(+)</text>
        <dbReference type="Rhea" id="RHEA:13121"/>
        <dbReference type="ChEBI" id="CHEBI:15378"/>
        <dbReference type="ChEBI" id="CHEBI:30616"/>
        <dbReference type="ChEBI" id="CHEBI:36208"/>
        <dbReference type="ChEBI" id="CHEBI:145989"/>
        <dbReference type="ChEBI" id="CHEBI:456216"/>
        <dbReference type="EC" id="2.7.1.71"/>
    </reaction>
</comment>
<dbReference type="InterPro" id="IPR027417">
    <property type="entry name" value="P-loop_NTPase"/>
</dbReference>
<dbReference type="OrthoDB" id="9800332at2"/>
<dbReference type="Gene3D" id="3.40.50.300">
    <property type="entry name" value="P-loop containing nucleotide triphosphate hydrolases"/>
    <property type="match status" value="1"/>
</dbReference>
<dbReference type="GO" id="GO:0009423">
    <property type="term" value="P:chorismate biosynthetic process"/>
    <property type="evidence" value="ECO:0007669"/>
    <property type="project" value="UniProtKB-UniRule"/>
</dbReference>
<keyword evidence="4 11" id="KW-0028">Amino-acid biosynthesis</keyword>
<evidence type="ECO:0000313" key="13">
    <source>
        <dbReference type="Proteomes" id="UP000294802"/>
    </source>
</evidence>
<dbReference type="InterPro" id="IPR000623">
    <property type="entry name" value="Shikimate_kinase/TSH1"/>
</dbReference>
<comment type="similarity">
    <text evidence="2 11">Belongs to the shikimate kinase family.</text>
</comment>
<keyword evidence="13" id="KW-1185">Reference proteome</keyword>
<protein>
    <recommendedName>
        <fullName evidence="3 11">Shikimate kinase</fullName>
        <shortName evidence="11">SK</shortName>
        <ecNumber evidence="3 11">2.7.1.71</ecNumber>
    </recommendedName>
</protein>
<dbReference type="GO" id="GO:0005829">
    <property type="term" value="C:cytosol"/>
    <property type="evidence" value="ECO:0007669"/>
    <property type="project" value="TreeGrafter"/>
</dbReference>
<dbReference type="InterPro" id="IPR023000">
    <property type="entry name" value="Shikimate_kinase_CS"/>
</dbReference>
<evidence type="ECO:0000256" key="10">
    <source>
        <dbReference type="ARBA" id="ARBA00048567"/>
    </source>
</evidence>
<comment type="subunit">
    <text evidence="11">Monomer.</text>
</comment>
<dbReference type="EC" id="2.7.1.71" evidence="3 11"/>
<evidence type="ECO:0000256" key="9">
    <source>
        <dbReference type="ARBA" id="ARBA00023141"/>
    </source>
</evidence>
<feature type="binding site" evidence="11">
    <location>
        <position position="48"/>
    </location>
    <ligand>
        <name>substrate</name>
    </ligand>
</feature>
<dbReference type="GO" id="GO:0005524">
    <property type="term" value="F:ATP binding"/>
    <property type="evidence" value="ECO:0007669"/>
    <property type="project" value="UniProtKB-UniRule"/>
</dbReference>
<evidence type="ECO:0000256" key="7">
    <source>
        <dbReference type="ARBA" id="ARBA00022777"/>
    </source>
</evidence>
<evidence type="ECO:0000256" key="4">
    <source>
        <dbReference type="ARBA" id="ARBA00022605"/>
    </source>
</evidence>
<dbReference type="GO" id="GO:0004765">
    <property type="term" value="F:shikimate kinase activity"/>
    <property type="evidence" value="ECO:0007669"/>
    <property type="project" value="UniProtKB-UniRule"/>
</dbReference>
<feature type="binding site" evidence="11">
    <location>
        <position position="69"/>
    </location>
    <ligand>
        <name>substrate</name>
    </ligand>
</feature>
<accession>A0A4R6BY35</accession>
<feature type="binding site" evidence="11">
    <location>
        <position position="107"/>
    </location>
    <ligand>
        <name>ATP</name>
        <dbReference type="ChEBI" id="CHEBI:30616"/>
    </ligand>
</feature>
<dbReference type="EMBL" id="SCWB01000001">
    <property type="protein sequence ID" value="TDM13307.1"/>
    <property type="molecule type" value="Genomic_DNA"/>
</dbReference>
<dbReference type="GO" id="GO:0000287">
    <property type="term" value="F:magnesium ion binding"/>
    <property type="evidence" value="ECO:0007669"/>
    <property type="project" value="UniProtKB-UniRule"/>
</dbReference>
<keyword evidence="7 11" id="KW-0418">Kinase</keyword>
<dbReference type="HAMAP" id="MF_00109">
    <property type="entry name" value="Shikimate_kinase"/>
    <property type="match status" value="1"/>
</dbReference>
<dbReference type="GO" id="GO:0008652">
    <property type="term" value="P:amino acid biosynthetic process"/>
    <property type="evidence" value="ECO:0007669"/>
    <property type="project" value="UniProtKB-KW"/>
</dbReference>
<evidence type="ECO:0000256" key="3">
    <source>
        <dbReference type="ARBA" id="ARBA00012154"/>
    </source>
</evidence>
<dbReference type="SUPFAM" id="SSF52540">
    <property type="entry name" value="P-loop containing nucleoside triphosphate hydrolases"/>
    <property type="match status" value="1"/>
</dbReference>
<keyword evidence="11" id="KW-0963">Cytoplasm</keyword>
<keyword evidence="5 11" id="KW-0808">Transferase</keyword>
<proteinExistence type="inferred from homology"/>
<dbReference type="Pfam" id="PF01202">
    <property type="entry name" value="SKI"/>
    <property type="match status" value="1"/>
</dbReference>
<dbReference type="InterPro" id="IPR031322">
    <property type="entry name" value="Shikimate/glucono_kinase"/>
</dbReference>
<keyword evidence="9 11" id="KW-0057">Aromatic amino acid biosynthesis</keyword>
<evidence type="ECO:0000313" key="12">
    <source>
        <dbReference type="EMBL" id="TDM13307.1"/>
    </source>
</evidence>
<dbReference type="PRINTS" id="PR01100">
    <property type="entry name" value="SHIKIMTKNASE"/>
</dbReference>
<feature type="binding site" evidence="11">
    <location>
        <position position="125"/>
    </location>
    <ligand>
        <name>substrate</name>
    </ligand>
</feature>
<dbReference type="Proteomes" id="UP000294802">
    <property type="component" value="Unassembled WGS sequence"/>
</dbReference>
<comment type="subcellular location">
    <subcellularLocation>
        <location evidence="11">Cytoplasm</location>
    </subcellularLocation>
</comment>
<comment type="caution">
    <text evidence="11">Lacks conserved residue(s) required for the propagation of feature annotation.</text>
</comment>
<reference evidence="12 13" key="1">
    <citation type="submission" date="2019-01" db="EMBL/GenBank/DDBJ databases">
        <title>Draft genome sequences of the type strains of six Macrococcus species.</title>
        <authorList>
            <person name="Mazhar S."/>
            <person name="Altermann E."/>
            <person name="Hill C."/>
            <person name="Mcauliffe O."/>
        </authorList>
    </citation>
    <scope>NUCLEOTIDE SEQUENCE [LARGE SCALE GENOMIC DNA]</scope>
    <source>
        <strain evidence="12 13">CCM4815</strain>
    </source>
</reference>
<keyword evidence="8 11" id="KW-0067">ATP-binding</keyword>
<evidence type="ECO:0000256" key="1">
    <source>
        <dbReference type="ARBA" id="ARBA00004842"/>
    </source>
</evidence>